<feature type="region of interest" description="Disordered" evidence="1">
    <location>
        <begin position="1"/>
        <end position="42"/>
    </location>
</feature>
<dbReference type="Proteomes" id="UP000298663">
    <property type="component" value="Unassembled WGS sequence"/>
</dbReference>
<dbReference type="OrthoDB" id="10577418at2759"/>
<evidence type="ECO:0000313" key="3">
    <source>
        <dbReference type="Proteomes" id="UP000298663"/>
    </source>
</evidence>
<reference evidence="2 3" key="1">
    <citation type="journal article" date="2015" name="Genome Biol.">
        <title>Comparative genomics of Steinernema reveals deeply conserved gene regulatory networks.</title>
        <authorList>
            <person name="Dillman A.R."/>
            <person name="Macchietto M."/>
            <person name="Porter C.F."/>
            <person name="Rogers A."/>
            <person name="Williams B."/>
            <person name="Antoshechkin I."/>
            <person name="Lee M.M."/>
            <person name="Goodwin Z."/>
            <person name="Lu X."/>
            <person name="Lewis E.E."/>
            <person name="Goodrich-Blair H."/>
            <person name="Stock S.P."/>
            <person name="Adams B.J."/>
            <person name="Sternberg P.W."/>
            <person name="Mortazavi A."/>
        </authorList>
    </citation>
    <scope>NUCLEOTIDE SEQUENCE [LARGE SCALE GENOMIC DNA]</scope>
    <source>
        <strain evidence="2 3">ALL</strain>
    </source>
</reference>
<feature type="compositionally biased region" description="Polar residues" evidence="1">
    <location>
        <begin position="161"/>
        <end position="171"/>
    </location>
</feature>
<accession>A0A4U5NG90</accession>
<sequence length="382" mass="41830">MSSPQKTNVQTPRGTSKTSTGKVPTPLRTHASSPEIESSMNLSSTFITSPTALVPAMHQQYSNSVCNTSRTQFSSFPSELTPHGHNVGKKSNLSSSGSPTLEPIFPTAFTTPPRTPRSNHSRGAFATSGTQYSSIPSPINVPISTPSKTGSEESDLPENASEVSVSPQASDASRPDPPATKTFDRSPFYETTKSSHDTAVAMSPFRPPLKPMVMTERDLNRLQQKAIEHGIKHRTESSCPSTHYAVSALSIRNWRLKVSAYPFSSRDLNLLESAAQADGDCPEYKKEAFQWIRQHPYSLFKDTETTAKYYKLALHDTYVSVKLVLESLDKMVTGGIITHEEFKNSPDIAKLKQTSGTAQLSIQSVSTLVKKIVRDRIVSAPR</sequence>
<gene>
    <name evidence="2" type="ORF">L596_015524</name>
</gene>
<evidence type="ECO:0000313" key="2">
    <source>
        <dbReference type="EMBL" id="TKR81693.1"/>
    </source>
</evidence>
<dbReference type="AlphaFoldDB" id="A0A4U5NG90"/>
<protein>
    <submittedName>
        <fullName evidence="2">Uncharacterized protein</fullName>
    </submittedName>
</protein>
<keyword evidence="3" id="KW-1185">Reference proteome</keyword>
<feature type="region of interest" description="Disordered" evidence="1">
    <location>
        <begin position="79"/>
        <end position="211"/>
    </location>
</feature>
<comment type="caution">
    <text evidence="2">The sequence shown here is derived from an EMBL/GenBank/DDBJ whole genome shotgun (WGS) entry which is preliminary data.</text>
</comment>
<feature type="compositionally biased region" description="Polar residues" evidence="1">
    <location>
        <begin position="1"/>
        <end position="22"/>
    </location>
</feature>
<dbReference type="EMBL" id="AZBU02000004">
    <property type="protein sequence ID" value="TKR81693.1"/>
    <property type="molecule type" value="Genomic_DNA"/>
</dbReference>
<name>A0A4U5NG90_STECR</name>
<feature type="compositionally biased region" description="Polar residues" evidence="1">
    <location>
        <begin position="30"/>
        <end position="42"/>
    </location>
</feature>
<reference evidence="2 3" key="2">
    <citation type="journal article" date="2019" name="G3 (Bethesda)">
        <title>Hybrid Assembly of the Genome of the Entomopathogenic Nematode Steinernema carpocapsae Identifies the X-Chromosome.</title>
        <authorList>
            <person name="Serra L."/>
            <person name="Macchietto M."/>
            <person name="Macias-Munoz A."/>
            <person name="McGill C.J."/>
            <person name="Rodriguez I.M."/>
            <person name="Rodriguez B."/>
            <person name="Murad R."/>
            <person name="Mortazavi A."/>
        </authorList>
    </citation>
    <scope>NUCLEOTIDE SEQUENCE [LARGE SCALE GENOMIC DNA]</scope>
    <source>
        <strain evidence="2 3">ALL</strain>
    </source>
</reference>
<evidence type="ECO:0000256" key="1">
    <source>
        <dbReference type="SAM" id="MobiDB-lite"/>
    </source>
</evidence>
<proteinExistence type="predicted"/>
<organism evidence="2 3">
    <name type="scientific">Steinernema carpocapsae</name>
    <name type="common">Entomopathogenic nematode</name>
    <dbReference type="NCBI Taxonomy" id="34508"/>
    <lineage>
        <taxon>Eukaryota</taxon>
        <taxon>Metazoa</taxon>
        <taxon>Ecdysozoa</taxon>
        <taxon>Nematoda</taxon>
        <taxon>Chromadorea</taxon>
        <taxon>Rhabditida</taxon>
        <taxon>Tylenchina</taxon>
        <taxon>Panagrolaimomorpha</taxon>
        <taxon>Strongyloidoidea</taxon>
        <taxon>Steinernematidae</taxon>
        <taxon>Steinernema</taxon>
    </lineage>
</organism>
<feature type="compositionally biased region" description="Polar residues" evidence="1">
    <location>
        <begin position="89"/>
        <end position="99"/>
    </location>
</feature>
<feature type="compositionally biased region" description="Low complexity" evidence="1">
    <location>
        <begin position="133"/>
        <end position="147"/>
    </location>
</feature>